<dbReference type="Pfam" id="PF04480">
    <property type="entry name" value="DUF559"/>
    <property type="match status" value="1"/>
</dbReference>
<protein>
    <submittedName>
        <fullName evidence="3">Uncharacterized protein</fullName>
    </submittedName>
</protein>
<name>A0A1B9NB73_9MICO</name>
<proteinExistence type="predicted"/>
<dbReference type="InterPro" id="IPR007569">
    <property type="entry name" value="DUF559"/>
</dbReference>
<evidence type="ECO:0000313" key="4">
    <source>
        <dbReference type="Proteomes" id="UP000093355"/>
    </source>
</evidence>
<dbReference type="Proteomes" id="UP000093355">
    <property type="component" value="Unassembled WGS sequence"/>
</dbReference>
<evidence type="ECO:0000259" key="1">
    <source>
        <dbReference type="Pfam" id="PF04480"/>
    </source>
</evidence>
<comment type="caution">
    <text evidence="3">The sequence shown here is derived from an EMBL/GenBank/DDBJ whole genome shotgun (WGS) entry which is preliminary data.</text>
</comment>
<dbReference type="OrthoDB" id="2594539at2"/>
<accession>A0A1B9NB73</accession>
<feature type="domain" description="AbiEi antitoxin N-terminal" evidence="2">
    <location>
        <begin position="5"/>
        <end position="52"/>
    </location>
</feature>
<feature type="domain" description="DUF559" evidence="1">
    <location>
        <begin position="217"/>
        <end position="273"/>
    </location>
</feature>
<dbReference type="RefSeq" id="WP_067026168.1">
    <property type="nucleotide sequence ID" value="NZ_CP038256.1"/>
</dbReference>
<evidence type="ECO:0000259" key="2">
    <source>
        <dbReference type="Pfam" id="PF13338"/>
    </source>
</evidence>
<dbReference type="EMBL" id="LXMD01000023">
    <property type="protein sequence ID" value="OCG73861.1"/>
    <property type="molecule type" value="Genomic_DNA"/>
</dbReference>
<keyword evidence="4" id="KW-1185">Reference proteome</keyword>
<dbReference type="Gene3D" id="3.40.960.10">
    <property type="entry name" value="VSR Endonuclease"/>
    <property type="match status" value="1"/>
</dbReference>
<dbReference type="STRING" id="904291.A7J15_06485"/>
<sequence length="304" mass="32907">MRNSEIVALLRARGGCARSSDLFAAGATKNDVRRSAAAGEIVMVRRGLYVLPGLPPTLRDAAHHGGALTCQSALRHRGVWVLDREGPPHVWLGAHGREHSHPGCRCVVHWRDGAPALGVLDVASALVHYYRCGGSEAFFVALESALRLGQIGPAQRAWIRHRLPRSARWLVDFAVPTSDSGLESLVRLRLRALGIETAAQVRIAGVGRVDLLIDGVIIIELDGEENHADPAKRHRDLRRDAAATARGYTPLRFDYALVVHDWPTVEAAILGALRTRGRRIGRDGDAPASEETPAGPVLPGASRR</sequence>
<reference evidence="3 4" key="1">
    <citation type="submission" date="2016-05" db="EMBL/GenBank/DDBJ databases">
        <authorList>
            <person name="Lavstsen T."/>
            <person name="Jespersen J.S."/>
        </authorList>
    </citation>
    <scope>NUCLEOTIDE SEQUENCE [LARGE SCALE GENOMIC DNA]</scope>
    <source>
        <strain evidence="3 4">YLB-01</strain>
    </source>
</reference>
<organism evidence="3 4">
    <name type="scientific">Microbacterium sediminis</name>
    <dbReference type="NCBI Taxonomy" id="904291"/>
    <lineage>
        <taxon>Bacteria</taxon>
        <taxon>Bacillati</taxon>
        <taxon>Actinomycetota</taxon>
        <taxon>Actinomycetes</taxon>
        <taxon>Micrococcales</taxon>
        <taxon>Microbacteriaceae</taxon>
        <taxon>Microbacterium</taxon>
    </lineage>
</organism>
<dbReference type="AlphaFoldDB" id="A0A1B9NB73"/>
<dbReference type="InterPro" id="IPR025159">
    <property type="entry name" value="AbiEi_N"/>
</dbReference>
<gene>
    <name evidence="3" type="ORF">A7J15_06485</name>
</gene>
<dbReference type="Pfam" id="PF13338">
    <property type="entry name" value="AbiEi_4"/>
    <property type="match status" value="1"/>
</dbReference>
<evidence type="ECO:0000313" key="3">
    <source>
        <dbReference type="EMBL" id="OCG73861.1"/>
    </source>
</evidence>